<dbReference type="SMART" id="SM00287">
    <property type="entry name" value="SH3b"/>
    <property type="match status" value="5"/>
</dbReference>
<dbReference type="InterPro" id="IPR036028">
    <property type="entry name" value="SH3-like_dom_sf"/>
</dbReference>
<dbReference type="PROSITE" id="PS51781">
    <property type="entry name" value="SH3B"/>
    <property type="match status" value="5"/>
</dbReference>
<dbReference type="Pfam" id="PF01510">
    <property type="entry name" value="Amidase_2"/>
    <property type="match status" value="1"/>
</dbReference>
<dbReference type="Gene3D" id="3.40.80.10">
    <property type="entry name" value="Peptidoglycan recognition protein-like"/>
    <property type="match status" value="1"/>
</dbReference>
<dbReference type="PANTHER" id="PTHR34408:SF1">
    <property type="entry name" value="GLYCOSYL HYDROLASE FAMILY 19 DOMAIN-CONTAINING PROTEIN HI_1415"/>
    <property type="match status" value="1"/>
</dbReference>
<dbReference type="SUPFAM" id="SSF50044">
    <property type="entry name" value="SH3-domain"/>
    <property type="match status" value="3"/>
</dbReference>
<dbReference type="InterPro" id="IPR002502">
    <property type="entry name" value="Amidase_domain"/>
</dbReference>
<feature type="chain" id="PRO_5045051939" evidence="2">
    <location>
        <begin position="32"/>
        <end position="655"/>
    </location>
</feature>
<reference evidence="4 5" key="1">
    <citation type="submission" date="2020-12" db="EMBL/GenBank/DDBJ databases">
        <title>Whole genome sequences of gut porcine anaerobes.</title>
        <authorList>
            <person name="Kubasova T."/>
            <person name="Jahodarova E."/>
            <person name="Rychlik I."/>
        </authorList>
    </citation>
    <scope>NUCLEOTIDE SEQUENCE [LARGE SCALE GENOMIC DNA]</scope>
    <source>
        <strain evidence="4 5">An867</strain>
    </source>
</reference>
<evidence type="ECO:0000256" key="2">
    <source>
        <dbReference type="SAM" id="SignalP"/>
    </source>
</evidence>
<evidence type="ECO:0000313" key="4">
    <source>
        <dbReference type="EMBL" id="MCF2651060.1"/>
    </source>
</evidence>
<dbReference type="Proteomes" id="UP001299220">
    <property type="component" value="Unassembled WGS sequence"/>
</dbReference>
<dbReference type="PANTHER" id="PTHR34408">
    <property type="entry name" value="FAMILY PROTEIN, PUTATIVE-RELATED"/>
    <property type="match status" value="1"/>
</dbReference>
<keyword evidence="5" id="KW-1185">Reference proteome</keyword>
<dbReference type="EMBL" id="JAFBIT010000001">
    <property type="protein sequence ID" value="MCF2651060.1"/>
    <property type="molecule type" value="Genomic_DNA"/>
</dbReference>
<feature type="domain" description="SH3b" evidence="3">
    <location>
        <begin position="29"/>
        <end position="95"/>
    </location>
</feature>
<protein>
    <submittedName>
        <fullName evidence="4">SH3 domain-containing protein</fullName>
    </submittedName>
</protein>
<feature type="domain" description="SH3b" evidence="3">
    <location>
        <begin position="205"/>
        <end position="269"/>
    </location>
</feature>
<dbReference type="CDD" id="cd06583">
    <property type="entry name" value="PGRP"/>
    <property type="match status" value="1"/>
</dbReference>
<organism evidence="4 5">
    <name type="scientific">Anaeromassilibacillus senegalensis</name>
    <dbReference type="NCBI Taxonomy" id="1673717"/>
    <lineage>
        <taxon>Bacteria</taxon>
        <taxon>Bacillati</taxon>
        <taxon>Bacillota</taxon>
        <taxon>Clostridia</taxon>
        <taxon>Eubacteriales</taxon>
        <taxon>Acutalibacteraceae</taxon>
        <taxon>Anaeromassilibacillus</taxon>
    </lineage>
</organism>
<dbReference type="Gene3D" id="2.30.30.40">
    <property type="entry name" value="SH3 Domains"/>
    <property type="match status" value="5"/>
</dbReference>
<accession>A0ABS9CL15</accession>
<feature type="domain" description="SH3b" evidence="3">
    <location>
        <begin position="372"/>
        <end position="438"/>
    </location>
</feature>
<dbReference type="PRINTS" id="PR01217">
    <property type="entry name" value="PRICHEXTENSN"/>
</dbReference>
<feature type="domain" description="SH3b" evidence="3">
    <location>
        <begin position="282"/>
        <end position="347"/>
    </location>
</feature>
<feature type="signal peptide" evidence="2">
    <location>
        <begin position="1"/>
        <end position="31"/>
    </location>
</feature>
<dbReference type="InterPro" id="IPR003646">
    <property type="entry name" value="SH3-like_bac-type"/>
</dbReference>
<sequence length="655" mass="70114">MRKKGMRFLSLLMTFVLLISSVFCFPLSASAATIGKTTAYVNLRTGAGTGYSIIETVPQGAQITITDTSNKSWYRITAPSGKRGYMCSDYIQIIGESSGSGSISGVKYSARTTAYVNLRRGAGTNYSSILVVPQGATITVLTKTTSSWYQVQYGSYVGYMYAQYIQITGTIGTATATPKPTATPTAKPSTTPTATPKPTATPNPAATQTGKTTAYVNLRSGAGTGYSIYLTVPQGATITVLDTSNPNWYKVKYSSYTGYMSSQYIQIQKAATPKPAPTPTPKPIGTAKTTAALNIRKGPGTSYASLGVLPSGTTVTVIEKCSNGWYRVKTAANVYGYCSGDYLKVRLGTATPTPKPTATPTPKPTASPTPKPTTAIALGKATTYVNLRQGPGTNYTILVTMPTDGAIKIFDMSNPDWYYVRYNTYTGYVCSDYVKVTSYLTATPTPSPTPTPSEDLTIPSTSTLNIIQQYATKNDCYITNKRIRVEGLMLHSVGAGQPSAKAFADSFNTYNPDGREVCPHAFLQSDGTVYQILPWNMRGWHAGGTANNTHIGVEMCEPSSIIYSSSNSFYCVNTGAAIAYVAGTYTTATELFAELCVAYELDPLEKGVIISHSEGSYTGVASAHGDPEHLWDALGTSYTMDTFRRDIAKRVAAMK</sequence>
<evidence type="ECO:0000259" key="3">
    <source>
        <dbReference type="PROSITE" id="PS51781"/>
    </source>
</evidence>
<comment type="caution">
    <text evidence="4">The sequence shown here is derived from an EMBL/GenBank/DDBJ whole genome shotgun (WGS) entry which is preliminary data.</text>
</comment>
<dbReference type="RefSeq" id="WP_235322006.1">
    <property type="nucleotide sequence ID" value="NZ_JAFBIT010000001.1"/>
</dbReference>
<proteinExistence type="predicted"/>
<feature type="compositionally biased region" description="Pro residues" evidence="1">
    <location>
        <begin position="353"/>
        <end position="371"/>
    </location>
</feature>
<dbReference type="InterPro" id="IPR036505">
    <property type="entry name" value="Amidase/PGRP_sf"/>
</dbReference>
<dbReference type="SUPFAM" id="SSF55846">
    <property type="entry name" value="N-acetylmuramoyl-L-alanine amidase-like"/>
    <property type="match status" value="1"/>
</dbReference>
<name>A0ABS9CL15_9FIRM</name>
<feature type="region of interest" description="Disordered" evidence="1">
    <location>
        <begin position="351"/>
        <end position="371"/>
    </location>
</feature>
<dbReference type="InterPro" id="IPR052354">
    <property type="entry name" value="Cell_Wall_Dynamics_Protein"/>
</dbReference>
<evidence type="ECO:0000313" key="5">
    <source>
        <dbReference type="Proteomes" id="UP001299220"/>
    </source>
</evidence>
<feature type="domain" description="SH3b" evidence="3">
    <location>
        <begin position="98"/>
        <end position="169"/>
    </location>
</feature>
<gene>
    <name evidence="4" type="ORF">JQM67_00350</name>
</gene>
<feature type="region of interest" description="Disordered" evidence="1">
    <location>
        <begin position="176"/>
        <end position="208"/>
    </location>
</feature>
<dbReference type="Pfam" id="PF08239">
    <property type="entry name" value="SH3_3"/>
    <property type="match status" value="5"/>
</dbReference>
<evidence type="ECO:0000256" key="1">
    <source>
        <dbReference type="SAM" id="MobiDB-lite"/>
    </source>
</evidence>
<dbReference type="SMART" id="SM00644">
    <property type="entry name" value="Ami_2"/>
    <property type="match status" value="1"/>
</dbReference>
<keyword evidence="2" id="KW-0732">Signal</keyword>